<dbReference type="RefSeq" id="WP_142043354.1">
    <property type="nucleotide sequence ID" value="NZ_JBHTGS010000003.1"/>
</dbReference>
<dbReference type="InParanoid" id="A0A543B1E0"/>
<dbReference type="Proteomes" id="UP000317043">
    <property type="component" value="Unassembled WGS sequence"/>
</dbReference>
<dbReference type="Pfam" id="PF00300">
    <property type="entry name" value="His_Phos_1"/>
    <property type="match status" value="1"/>
</dbReference>
<dbReference type="PANTHER" id="PTHR21340:SF0">
    <property type="entry name" value="BIS(5'-NUCLEOSYL)-TETRAPHOSPHATASE [ASYMMETRICAL]"/>
    <property type="match status" value="1"/>
</dbReference>
<dbReference type="InterPro" id="IPR000086">
    <property type="entry name" value="NUDIX_hydrolase_dom"/>
</dbReference>
<protein>
    <submittedName>
        <fullName evidence="3">8-oxo-dGTP diphosphatase</fullName>
    </submittedName>
</protein>
<dbReference type="OrthoDB" id="4287477at2"/>
<evidence type="ECO:0000256" key="1">
    <source>
        <dbReference type="ARBA" id="ARBA00022801"/>
    </source>
</evidence>
<keyword evidence="1" id="KW-0378">Hydrolase</keyword>
<dbReference type="InterPro" id="IPR015797">
    <property type="entry name" value="NUDIX_hydrolase-like_dom_sf"/>
</dbReference>
<organism evidence="3 4">
    <name type="scientific">Stackebrandtia endophytica</name>
    <dbReference type="NCBI Taxonomy" id="1496996"/>
    <lineage>
        <taxon>Bacteria</taxon>
        <taxon>Bacillati</taxon>
        <taxon>Actinomycetota</taxon>
        <taxon>Actinomycetes</taxon>
        <taxon>Glycomycetales</taxon>
        <taxon>Glycomycetaceae</taxon>
        <taxon>Stackebrandtia</taxon>
    </lineage>
</organism>
<dbReference type="GO" id="GO:0006167">
    <property type="term" value="P:AMP biosynthetic process"/>
    <property type="evidence" value="ECO:0007669"/>
    <property type="project" value="TreeGrafter"/>
</dbReference>
<dbReference type="InterPro" id="IPR013078">
    <property type="entry name" value="His_Pase_superF_clade-1"/>
</dbReference>
<dbReference type="CDD" id="cd07067">
    <property type="entry name" value="HP_PGM_like"/>
    <property type="match status" value="1"/>
</dbReference>
<dbReference type="Pfam" id="PF00293">
    <property type="entry name" value="NUDIX"/>
    <property type="match status" value="1"/>
</dbReference>
<dbReference type="InterPro" id="IPR020084">
    <property type="entry name" value="NUDIX_hydrolase_CS"/>
</dbReference>
<evidence type="ECO:0000259" key="2">
    <source>
        <dbReference type="PROSITE" id="PS51462"/>
    </source>
</evidence>
<dbReference type="PROSITE" id="PS00893">
    <property type="entry name" value="NUDIX_BOX"/>
    <property type="match status" value="1"/>
</dbReference>
<dbReference type="InterPro" id="IPR029033">
    <property type="entry name" value="His_PPase_superfam"/>
</dbReference>
<dbReference type="GO" id="GO:0006754">
    <property type="term" value="P:ATP biosynthetic process"/>
    <property type="evidence" value="ECO:0007669"/>
    <property type="project" value="TreeGrafter"/>
</dbReference>
<dbReference type="PANTHER" id="PTHR21340">
    <property type="entry name" value="DIADENOSINE 5,5-P1,P4-TETRAPHOSPHATE PYROPHOSPHOHYDROLASE MUTT"/>
    <property type="match status" value="1"/>
</dbReference>
<dbReference type="SMART" id="SM00855">
    <property type="entry name" value="PGAM"/>
    <property type="match status" value="1"/>
</dbReference>
<reference evidence="3 4" key="1">
    <citation type="submission" date="2019-06" db="EMBL/GenBank/DDBJ databases">
        <title>Sequencing the genomes of 1000 actinobacteria strains.</title>
        <authorList>
            <person name="Klenk H.-P."/>
        </authorList>
    </citation>
    <scope>NUCLEOTIDE SEQUENCE [LARGE SCALE GENOMIC DNA]</scope>
    <source>
        <strain evidence="3 4">DSM 45928</strain>
    </source>
</reference>
<dbReference type="AlphaFoldDB" id="A0A543B1E0"/>
<accession>A0A543B1E0</accession>
<gene>
    <name evidence="3" type="ORF">FB566_4246</name>
</gene>
<proteinExistence type="predicted"/>
<sequence length="295" mass="31970">MNNQPNQVLAAGGVLWRSGTAGIEVVGVYRPGPANWSLPKGKLDVGEHRLLGACREVAEETGLDPIPEVYLTRASYELSRPTGPVTKVVDFWSMRARDPEAAFIPTDEVTIQRWMPLAEADKLLERPRDRQAMAAFTTLPPVTATVLLLRHAQAEDPGYFPGPDAARPLSPHGYDQSRDLARLLAVYESPRLLSATPLRCVKTMAPLAEALRRPVTGDSVFDDQTNHNPERAATRLRELALDGGAAVCSQAPVIADVLAILSDCDGVAVPSLRTAPGQVWALSFSQEKLVAAQRL</sequence>
<comment type="caution">
    <text evidence="3">The sequence shown here is derived from an EMBL/GenBank/DDBJ whole genome shotgun (WGS) entry which is preliminary data.</text>
</comment>
<dbReference type="PROSITE" id="PS51462">
    <property type="entry name" value="NUDIX"/>
    <property type="match status" value="1"/>
</dbReference>
<evidence type="ECO:0000313" key="4">
    <source>
        <dbReference type="Proteomes" id="UP000317043"/>
    </source>
</evidence>
<dbReference type="EMBL" id="VFOW01000001">
    <property type="protein sequence ID" value="TQL78655.1"/>
    <property type="molecule type" value="Genomic_DNA"/>
</dbReference>
<dbReference type="SUPFAM" id="SSF55811">
    <property type="entry name" value="Nudix"/>
    <property type="match status" value="1"/>
</dbReference>
<dbReference type="SUPFAM" id="SSF53254">
    <property type="entry name" value="Phosphoglycerate mutase-like"/>
    <property type="match status" value="1"/>
</dbReference>
<dbReference type="Gene3D" id="3.40.50.1240">
    <property type="entry name" value="Phosphoglycerate mutase-like"/>
    <property type="match status" value="1"/>
</dbReference>
<feature type="domain" description="Nudix hydrolase" evidence="2">
    <location>
        <begin position="6"/>
        <end position="137"/>
    </location>
</feature>
<dbReference type="CDD" id="cd03673">
    <property type="entry name" value="NUDIX_Ap6A_hydrolase"/>
    <property type="match status" value="1"/>
</dbReference>
<keyword evidence="4" id="KW-1185">Reference proteome</keyword>
<dbReference type="InterPro" id="IPR051325">
    <property type="entry name" value="Nudix_hydrolase_domain"/>
</dbReference>
<name>A0A543B1E0_9ACTN</name>
<dbReference type="Gene3D" id="3.90.79.10">
    <property type="entry name" value="Nucleoside Triphosphate Pyrophosphohydrolase"/>
    <property type="match status" value="1"/>
</dbReference>
<dbReference type="FunCoup" id="A0A543B1E0">
    <property type="interactions" value="1"/>
</dbReference>
<evidence type="ECO:0000313" key="3">
    <source>
        <dbReference type="EMBL" id="TQL78655.1"/>
    </source>
</evidence>
<dbReference type="GO" id="GO:0004081">
    <property type="term" value="F:bis(5'-nucleosyl)-tetraphosphatase (asymmetrical) activity"/>
    <property type="evidence" value="ECO:0007669"/>
    <property type="project" value="TreeGrafter"/>
</dbReference>